<dbReference type="Gene3D" id="2.60.40.10">
    <property type="entry name" value="Immunoglobulins"/>
    <property type="match status" value="2"/>
</dbReference>
<evidence type="ECO:0000259" key="1">
    <source>
        <dbReference type="PROSITE" id="PS50853"/>
    </source>
</evidence>
<dbReference type="SMART" id="SM00060">
    <property type="entry name" value="FN3"/>
    <property type="match status" value="2"/>
</dbReference>
<dbReference type="GeneTree" id="ENSGT00940000157064"/>
<reference evidence="2" key="2">
    <citation type="submission" date="2025-09" db="UniProtKB">
        <authorList>
            <consortium name="Ensembl"/>
        </authorList>
    </citation>
    <scope>IDENTIFICATION</scope>
</reference>
<feature type="domain" description="Fibronectin type-III" evidence="1">
    <location>
        <begin position="28"/>
        <end position="114"/>
    </location>
</feature>
<dbReference type="InterPro" id="IPR013783">
    <property type="entry name" value="Ig-like_fold"/>
</dbReference>
<protein>
    <submittedName>
        <fullName evidence="2">Fibronectin type III domain containing 7b</fullName>
    </submittedName>
</protein>
<dbReference type="PANTHER" id="PTHR47135:SF3">
    <property type="entry name" value="FIBRONECTIN TYPE-III DOMAIN-CONTAINING PROTEIN"/>
    <property type="match status" value="1"/>
</dbReference>
<dbReference type="Proteomes" id="UP000257200">
    <property type="component" value="Unplaced"/>
</dbReference>
<reference evidence="2" key="1">
    <citation type="submission" date="2025-08" db="UniProtKB">
        <authorList>
            <consortium name="Ensembl"/>
        </authorList>
    </citation>
    <scope>IDENTIFICATION</scope>
</reference>
<dbReference type="Ensembl" id="ENSAPOT00000031414.1">
    <property type="protein sequence ID" value="ENSAPOP00000028368.1"/>
    <property type="gene ID" value="ENSAPOG00000013498.1"/>
</dbReference>
<organism evidence="2 3">
    <name type="scientific">Acanthochromis polyacanthus</name>
    <name type="common">spiny chromis</name>
    <dbReference type="NCBI Taxonomy" id="80966"/>
    <lineage>
        <taxon>Eukaryota</taxon>
        <taxon>Metazoa</taxon>
        <taxon>Chordata</taxon>
        <taxon>Craniata</taxon>
        <taxon>Vertebrata</taxon>
        <taxon>Euteleostomi</taxon>
        <taxon>Actinopterygii</taxon>
        <taxon>Neopterygii</taxon>
        <taxon>Teleostei</taxon>
        <taxon>Neoteleostei</taxon>
        <taxon>Acanthomorphata</taxon>
        <taxon>Ovalentaria</taxon>
        <taxon>Pomacentridae</taxon>
        <taxon>Acanthochromis</taxon>
    </lineage>
</organism>
<evidence type="ECO:0000313" key="3">
    <source>
        <dbReference type="Proteomes" id="UP000257200"/>
    </source>
</evidence>
<accession>A0A3Q1GDP5</accession>
<name>A0A3Q1GDP5_9TELE</name>
<dbReference type="SUPFAM" id="SSF49265">
    <property type="entry name" value="Fibronectin type III"/>
    <property type="match status" value="1"/>
</dbReference>
<dbReference type="PROSITE" id="PS50853">
    <property type="entry name" value="FN3"/>
    <property type="match status" value="2"/>
</dbReference>
<dbReference type="PANTHER" id="PTHR47135">
    <property type="entry name" value="FIBRONECTIN TYPE III DOMAIN-CONTAINING PROTEIN 7"/>
    <property type="match status" value="1"/>
</dbReference>
<sequence length="262" mass="27927">SYNVTVLSVRDDCESKPSRVVETSSPCVPMNAKGDLDCVSNSAWVSWDDSKGATSYFVLAQSAGGHSSNCTASSSHCNVPDLKCGTLYTFHVTAMNKHCSSNHSATFEIETPCALTSVNATTECHNDTILVEWEDTVDMPLYLVTAEADDQTTISPCAPENVTAVPSCEENGATVTWAKSPVARSYHLTATGEDGHVVNCSSSVNNCSLADLHCGQMYNFSITARGDDCTSYPSISSFRTPCAPSGLAVDLDCRTNSAMLSW</sequence>
<dbReference type="CDD" id="cd00063">
    <property type="entry name" value="FN3"/>
    <property type="match status" value="2"/>
</dbReference>
<dbReference type="InterPro" id="IPR003961">
    <property type="entry name" value="FN3_dom"/>
</dbReference>
<evidence type="ECO:0000313" key="2">
    <source>
        <dbReference type="Ensembl" id="ENSAPOP00000028368.1"/>
    </source>
</evidence>
<keyword evidence="3" id="KW-1185">Reference proteome</keyword>
<dbReference type="InterPro" id="IPR036116">
    <property type="entry name" value="FN3_sf"/>
</dbReference>
<dbReference type="InParanoid" id="A0A3Q1GDP5"/>
<dbReference type="AlphaFoldDB" id="A0A3Q1GDP5"/>
<dbReference type="Pfam" id="PF00041">
    <property type="entry name" value="fn3"/>
    <property type="match status" value="2"/>
</dbReference>
<proteinExistence type="predicted"/>
<feature type="domain" description="Fibronectin type-III" evidence="1">
    <location>
        <begin position="158"/>
        <end position="245"/>
    </location>
</feature>